<dbReference type="InterPro" id="IPR001789">
    <property type="entry name" value="Sig_transdc_resp-reg_receiver"/>
</dbReference>
<feature type="active site" evidence="3 4">
    <location>
        <position position="323"/>
    </location>
</feature>
<sequence length="380" mass="41170">MMKIKVLVADDSAFMRKVISDILTSDPNIEVVARARNGMECLEKVRELQPDVVTLDVEMPILDGLATLERLMVEHPLPVVMLSSLTKEGADATLKALELGAFDFIGKPSGPISLDIHKVGKQLVELVKEAAAAKGRFRQKQIAPIAKAPVKKPLTEPKKKLFQTEKMNEQVLPTKESMGVQHTELTDKSGTKVVFLGTSTGGPRALQTLLTQIPAYFPAPILIVQHMPPGFTKSLAQRLDSMCQISVKEATDGEEVKAGIAYIAPGGYHMEAMQPSGGKIIIKLHQEAPRGGHRPSVDVLFESASKLTHTRQWAVILTGMGADGTAGLRQMKEAHHVVGLIEDQSSCVVFGMPRAAIQAGLADHIVPLDHMAETLVRLVT</sequence>
<keyword evidence="3" id="KW-0963">Cytoplasm</keyword>
<keyword evidence="3 4" id="KW-0145">Chemotaxis</keyword>
<dbReference type="eggNOG" id="COG2201">
    <property type="taxonomic scope" value="Bacteria"/>
</dbReference>
<dbReference type="HOGENOM" id="CLU_000445_51_0_9"/>
<comment type="PTM">
    <text evidence="3">Phosphorylated by CheA. Phosphorylation of the N-terminal regulatory domain activates the methylesterase activity.</text>
</comment>
<evidence type="ECO:0000256" key="3">
    <source>
        <dbReference type="HAMAP-Rule" id="MF_00099"/>
    </source>
</evidence>
<dbReference type="AlphaFoldDB" id="A0A075RDW2"/>
<dbReference type="SMART" id="SM00448">
    <property type="entry name" value="REC"/>
    <property type="match status" value="1"/>
</dbReference>
<dbReference type="InterPro" id="IPR011006">
    <property type="entry name" value="CheY-like_superfamily"/>
</dbReference>
<dbReference type="CDD" id="cd16432">
    <property type="entry name" value="CheB_Rec"/>
    <property type="match status" value="1"/>
</dbReference>
<comment type="catalytic activity">
    <reaction evidence="2 3">
        <text>[protein]-L-glutamate 5-O-methyl ester + H2O = L-glutamyl-[protein] + methanol + H(+)</text>
        <dbReference type="Rhea" id="RHEA:23236"/>
        <dbReference type="Rhea" id="RHEA-COMP:10208"/>
        <dbReference type="Rhea" id="RHEA-COMP:10311"/>
        <dbReference type="ChEBI" id="CHEBI:15377"/>
        <dbReference type="ChEBI" id="CHEBI:15378"/>
        <dbReference type="ChEBI" id="CHEBI:17790"/>
        <dbReference type="ChEBI" id="CHEBI:29973"/>
        <dbReference type="ChEBI" id="CHEBI:82795"/>
        <dbReference type="EC" id="3.1.1.61"/>
    </reaction>
</comment>
<evidence type="ECO:0000256" key="5">
    <source>
        <dbReference type="PROSITE-ProRule" id="PRU00169"/>
    </source>
</evidence>
<dbReference type="KEGG" id="blr:BRLA_c032830"/>
<feature type="domain" description="CheB-type methylesterase" evidence="7">
    <location>
        <begin position="187"/>
        <end position="380"/>
    </location>
</feature>
<evidence type="ECO:0000256" key="2">
    <source>
        <dbReference type="ARBA" id="ARBA00048267"/>
    </source>
</evidence>
<accession>A0A075RDW2</accession>
<name>A0A075RDW2_BRELA</name>
<comment type="catalytic activity">
    <reaction evidence="3">
        <text>L-glutaminyl-[protein] + H2O = L-glutamyl-[protein] + NH4(+)</text>
        <dbReference type="Rhea" id="RHEA:16441"/>
        <dbReference type="Rhea" id="RHEA-COMP:10207"/>
        <dbReference type="Rhea" id="RHEA-COMP:10208"/>
        <dbReference type="ChEBI" id="CHEBI:15377"/>
        <dbReference type="ChEBI" id="CHEBI:28938"/>
        <dbReference type="ChEBI" id="CHEBI:29973"/>
        <dbReference type="ChEBI" id="CHEBI:30011"/>
        <dbReference type="EC" id="3.5.1.44"/>
    </reaction>
</comment>
<organism evidence="8 9">
    <name type="scientific">Brevibacillus laterosporus LMG 15441</name>
    <dbReference type="NCBI Taxonomy" id="1042163"/>
    <lineage>
        <taxon>Bacteria</taxon>
        <taxon>Bacillati</taxon>
        <taxon>Bacillota</taxon>
        <taxon>Bacilli</taxon>
        <taxon>Bacillales</taxon>
        <taxon>Paenibacillaceae</taxon>
        <taxon>Brevibacillus</taxon>
    </lineage>
</organism>
<feature type="active site" evidence="3 4">
    <location>
        <position position="226"/>
    </location>
</feature>
<comment type="domain">
    <text evidence="3">Contains a C-terminal catalytic domain, and an N-terminal region which modulates catalytic activity.</text>
</comment>
<dbReference type="PROSITE" id="PS50122">
    <property type="entry name" value="CHEB"/>
    <property type="match status" value="1"/>
</dbReference>
<comment type="function">
    <text evidence="3">Involved in chemotaxis. Part of a chemotaxis signal transduction system that modulates chemotaxis in response to various stimuli. Catalyzes the demethylation of specific methylglutamate residues introduced into the chemoreceptors (methyl-accepting chemotaxis proteins or MCP) by CheR. Also mediates the irreversible deamidation of specific glutamine residues to glutamic acid.</text>
</comment>
<dbReference type="PANTHER" id="PTHR42872">
    <property type="entry name" value="PROTEIN-GLUTAMATE METHYLESTERASE/PROTEIN-GLUTAMINE GLUTAMINASE"/>
    <property type="match status" value="1"/>
</dbReference>
<dbReference type="InterPro" id="IPR035909">
    <property type="entry name" value="CheB_C"/>
</dbReference>
<dbReference type="STRING" id="1042163.BRLA_c032830"/>
<dbReference type="RefSeq" id="WP_003336931.1">
    <property type="nucleotide sequence ID" value="NZ_CP007806.1"/>
</dbReference>
<feature type="active site" evidence="3 4">
    <location>
        <position position="199"/>
    </location>
</feature>
<evidence type="ECO:0000259" key="7">
    <source>
        <dbReference type="PROSITE" id="PS50122"/>
    </source>
</evidence>
<dbReference type="GO" id="GO:0008984">
    <property type="term" value="F:protein-glutamate methylesterase activity"/>
    <property type="evidence" value="ECO:0007669"/>
    <property type="project" value="UniProtKB-UniRule"/>
</dbReference>
<evidence type="ECO:0000256" key="1">
    <source>
        <dbReference type="ARBA" id="ARBA00022801"/>
    </source>
</evidence>
<dbReference type="Pfam" id="PF00072">
    <property type="entry name" value="Response_reg"/>
    <property type="match status" value="1"/>
</dbReference>
<gene>
    <name evidence="8" type="primary">cheY</name>
    <name evidence="3" type="synonym">cheB</name>
    <name evidence="8" type="ORF">BRLA_c032830</name>
</gene>
<dbReference type="GO" id="GO:0000156">
    <property type="term" value="F:phosphorelay response regulator activity"/>
    <property type="evidence" value="ECO:0007669"/>
    <property type="project" value="InterPro"/>
</dbReference>
<reference evidence="8 9" key="1">
    <citation type="journal article" date="2011" name="J. Bacteriol.">
        <title>Genome sequence of Brevibacillus laterosporus LMG 15441, a pathogen of invertebrates.</title>
        <authorList>
            <person name="Djukic M."/>
            <person name="Poehlein A."/>
            <person name="Thurmer A."/>
            <person name="Daniel R."/>
        </authorList>
    </citation>
    <scope>NUCLEOTIDE SEQUENCE [LARGE SCALE GENOMIC DNA]</scope>
    <source>
        <strain evidence="8 9">LMG 15441</strain>
    </source>
</reference>
<dbReference type="PIRSF" id="PIRSF000876">
    <property type="entry name" value="RR_chemtxs_CheB"/>
    <property type="match status" value="1"/>
</dbReference>
<evidence type="ECO:0000256" key="4">
    <source>
        <dbReference type="PROSITE-ProRule" id="PRU00050"/>
    </source>
</evidence>
<dbReference type="PROSITE" id="PS50110">
    <property type="entry name" value="RESPONSE_REGULATORY"/>
    <property type="match status" value="1"/>
</dbReference>
<dbReference type="GO" id="GO:0050568">
    <property type="term" value="F:protein-glutamine glutaminase activity"/>
    <property type="evidence" value="ECO:0007669"/>
    <property type="project" value="UniProtKB-UniRule"/>
</dbReference>
<dbReference type="Pfam" id="PF01339">
    <property type="entry name" value="CheB_methylest"/>
    <property type="match status" value="1"/>
</dbReference>
<dbReference type="EC" id="3.5.1.44" evidence="3"/>
<keyword evidence="3 5" id="KW-0597">Phosphoprotein</keyword>
<feature type="modified residue" description="4-aspartylphosphate" evidence="3 5">
    <location>
        <position position="56"/>
    </location>
</feature>
<evidence type="ECO:0000259" key="6">
    <source>
        <dbReference type="PROSITE" id="PS50110"/>
    </source>
</evidence>
<evidence type="ECO:0000313" key="9">
    <source>
        <dbReference type="Proteomes" id="UP000005850"/>
    </source>
</evidence>
<comment type="similarity">
    <text evidence="3">Belongs to the CheB family.</text>
</comment>
<proteinExistence type="inferred from homology"/>
<dbReference type="SUPFAM" id="SSF52738">
    <property type="entry name" value="Methylesterase CheB, C-terminal domain"/>
    <property type="match status" value="1"/>
</dbReference>
<dbReference type="NCBIfam" id="NF001965">
    <property type="entry name" value="PRK00742.1"/>
    <property type="match status" value="1"/>
</dbReference>
<dbReference type="PANTHER" id="PTHR42872:SF3">
    <property type="entry name" value="PROTEIN-GLUTAMATE METHYLESTERASE_PROTEIN-GLUTAMINE GLUTAMINASE 1"/>
    <property type="match status" value="1"/>
</dbReference>
<comment type="subcellular location">
    <subcellularLocation>
        <location evidence="3">Cytoplasm</location>
    </subcellularLocation>
</comment>
<dbReference type="InterPro" id="IPR000673">
    <property type="entry name" value="Sig_transdc_resp-reg_Me-estase"/>
</dbReference>
<dbReference type="Gene3D" id="3.40.50.180">
    <property type="entry name" value="Methylesterase CheB, C-terminal domain"/>
    <property type="match status" value="1"/>
</dbReference>
<feature type="domain" description="Response regulatory" evidence="6">
    <location>
        <begin position="5"/>
        <end position="122"/>
    </location>
</feature>
<dbReference type="Gene3D" id="3.40.50.2300">
    <property type="match status" value="1"/>
</dbReference>
<keyword evidence="1 3" id="KW-0378">Hydrolase</keyword>
<protein>
    <recommendedName>
        <fullName evidence="3">Protein-glutamate methylesterase/protein-glutamine glutaminase</fullName>
        <ecNumber evidence="3">3.1.1.61</ecNumber>
        <ecNumber evidence="3">3.5.1.44</ecNumber>
    </recommendedName>
</protein>
<dbReference type="Proteomes" id="UP000005850">
    <property type="component" value="Chromosome"/>
</dbReference>
<dbReference type="EC" id="3.1.1.61" evidence="3"/>
<dbReference type="EMBL" id="CP007806">
    <property type="protein sequence ID" value="AIG27595.1"/>
    <property type="molecule type" value="Genomic_DNA"/>
</dbReference>
<dbReference type="CDD" id="cd17541">
    <property type="entry name" value="REC_CheB-like"/>
    <property type="match status" value="1"/>
</dbReference>
<dbReference type="HAMAP" id="MF_00099">
    <property type="entry name" value="CheB_chemtxs"/>
    <property type="match status" value="1"/>
</dbReference>
<evidence type="ECO:0000313" key="8">
    <source>
        <dbReference type="EMBL" id="AIG27595.1"/>
    </source>
</evidence>
<dbReference type="InterPro" id="IPR008248">
    <property type="entry name" value="CheB-like"/>
</dbReference>
<keyword evidence="9" id="KW-1185">Reference proteome</keyword>
<dbReference type="GO" id="GO:0005737">
    <property type="term" value="C:cytoplasm"/>
    <property type="evidence" value="ECO:0007669"/>
    <property type="project" value="UniProtKB-SubCell"/>
</dbReference>
<dbReference type="GO" id="GO:0006935">
    <property type="term" value="P:chemotaxis"/>
    <property type="evidence" value="ECO:0007669"/>
    <property type="project" value="UniProtKB-UniRule"/>
</dbReference>
<dbReference type="SUPFAM" id="SSF52172">
    <property type="entry name" value="CheY-like"/>
    <property type="match status" value="1"/>
</dbReference>